<comment type="caution">
    <text evidence="1">The sequence shown here is derived from an EMBL/GenBank/DDBJ whole genome shotgun (WGS) entry which is preliminary data.</text>
</comment>
<dbReference type="Proteomes" id="UP000245680">
    <property type="component" value="Unassembled WGS sequence"/>
</dbReference>
<evidence type="ECO:0000313" key="1">
    <source>
        <dbReference type="EMBL" id="PWR03852.1"/>
    </source>
</evidence>
<dbReference type="InterPro" id="IPR012338">
    <property type="entry name" value="Beta-lactam/transpept-like"/>
</dbReference>
<name>A0A2V2LFT4_9RHOB</name>
<keyword evidence="2" id="KW-1185">Reference proteome</keyword>
<evidence type="ECO:0000313" key="2">
    <source>
        <dbReference type="Proteomes" id="UP000245680"/>
    </source>
</evidence>
<protein>
    <submittedName>
        <fullName evidence="1">Uncharacterized protein</fullName>
    </submittedName>
</protein>
<dbReference type="SUPFAM" id="SSF56601">
    <property type="entry name" value="beta-lactamase/transpeptidase-like"/>
    <property type="match status" value="1"/>
</dbReference>
<proteinExistence type="predicted"/>
<organism evidence="1 2">
    <name type="scientific">Meridianimarinicoccus roseus</name>
    <dbReference type="NCBI Taxonomy" id="2072018"/>
    <lineage>
        <taxon>Bacteria</taxon>
        <taxon>Pseudomonadati</taxon>
        <taxon>Pseudomonadota</taxon>
        <taxon>Alphaproteobacteria</taxon>
        <taxon>Rhodobacterales</taxon>
        <taxon>Paracoccaceae</taxon>
        <taxon>Meridianimarinicoccus</taxon>
    </lineage>
</organism>
<gene>
    <name evidence="1" type="ORF">DKT77_03815</name>
</gene>
<dbReference type="Gene3D" id="3.40.710.10">
    <property type="entry name" value="DD-peptidase/beta-lactamase superfamily"/>
    <property type="match status" value="1"/>
</dbReference>
<reference evidence="1 2" key="1">
    <citation type="submission" date="2018-05" db="EMBL/GenBank/DDBJ databases">
        <title>Rhodobacteraceae gen. nov., sp. nov. isolated from sea water.</title>
        <authorList>
            <person name="Ren Y."/>
        </authorList>
    </citation>
    <scope>NUCLEOTIDE SEQUENCE [LARGE SCALE GENOMIC DNA]</scope>
    <source>
        <strain evidence="1 2">TG-679</strain>
    </source>
</reference>
<accession>A0A2V2LFT4</accession>
<dbReference type="AlphaFoldDB" id="A0A2V2LFT4"/>
<sequence>MRYLRADLVAWVRHLAGKAIRLRRRHTRSKFGSGLLRDAMAMHEGKPFVDLLGEKVIAPLGLTDRIVRIDQGQRSRVAQPRNTQRKAVSRLDSMAWRGRDAWRSTSGGSRLASFRPTLRDTAERHLFRITVPRIRIARFTNANRRPDRSGRRFFKFREKLRPEVRHGPFRRSR</sequence>
<dbReference type="EMBL" id="QGKU01000015">
    <property type="protein sequence ID" value="PWR03852.1"/>
    <property type="molecule type" value="Genomic_DNA"/>
</dbReference>
<dbReference type="OrthoDB" id="7791015at2"/>